<dbReference type="RefSeq" id="WP_169348203.1">
    <property type="nucleotide sequence ID" value="NZ_JABBJJ010000161.1"/>
</dbReference>
<accession>A0A848LMQ7</accession>
<evidence type="ECO:0000313" key="2">
    <source>
        <dbReference type="EMBL" id="NMO18942.1"/>
    </source>
</evidence>
<feature type="signal peptide" evidence="1">
    <location>
        <begin position="1"/>
        <end position="19"/>
    </location>
</feature>
<dbReference type="PROSITE" id="PS51257">
    <property type="entry name" value="PROKAR_LIPOPROTEIN"/>
    <property type="match status" value="1"/>
</dbReference>
<evidence type="ECO:0000313" key="3">
    <source>
        <dbReference type="Proteomes" id="UP000518300"/>
    </source>
</evidence>
<gene>
    <name evidence="2" type="ORF">HG543_29355</name>
</gene>
<organism evidence="2 3">
    <name type="scientific">Pyxidicoccus fallax</name>
    <dbReference type="NCBI Taxonomy" id="394095"/>
    <lineage>
        <taxon>Bacteria</taxon>
        <taxon>Pseudomonadati</taxon>
        <taxon>Myxococcota</taxon>
        <taxon>Myxococcia</taxon>
        <taxon>Myxococcales</taxon>
        <taxon>Cystobacterineae</taxon>
        <taxon>Myxococcaceae</taxon>
        <taxon>Pyxidicoccus</taxon>
    </lineage>
</organism>
<evidence type="ECO:0000256" key="1">
    <source>
        <dbReference type="SAM" id="SignalP"/>
    </source>
</evidence>
<proteinExistence type="predicted"/>
<keyword evidence="1" id="KW-0732">Signal</keyword>
<evidence type="ECO:0008006" key="4">
    <source>
        <dbReference type="Google" id="ProtNLM"/>
    </source>
</evidence>
<name>A0A848LMQ7_9BACT</name>
<protein>
    <recommendedName>
        <fullName evidence="4">Lipoprotein</fullName>
    </recommendedName>
</protein>
<dbReference type="Proteomes" id="UP000518300">
    <property type="component" value="Unassembled WGS sequence"/>
</dbReference>
<comment type="caution">
    <text evidence="2">The sequence shown here is derived from an EMBL/GenBank/DDBJ whole genome shotgun (WGS) entry which is preliminary data.</text>
</comment>
<sequence length="94" mass="10317">MLRNTLVLMALSMSLAACGMGQEEFETPPAADVAAENVGTQEQNALACEPGPSSQWCENVANMACSTTINRRCYIPNYCEWLYCRCIGGVWQCE</sequence>
<feature type="chain" id="PRO_5032811679" description="Lipoprotein" evidence="1">
    <location>
        <begin position="20"/>
        <end position="94"/>
    </location>
</feature>
<keyword evidence="3" id="KW-1185">Reference proteome</keyword>
<reference evidence="2 3" key="1">
    <citation type="submission" date="2020-04" db="EMBL/GenBank/DDBJ databases">
        <title>Draft genome of Pyxidicoccus fallax type strain.</title>
        <authorList>
            <person name="Whitworth D.E."/>
        </authorList>
    </citation>
    <scope>NUCLEOTIDE SEQUENCE [LARGE SCALE GENOMIC DNA]</scope>
    <source>
        <strain evidence="2 3">DSM 14698</strain>
    </source>
</reference>
<dbReference type="EMBL" id="JABBJJ010000161">
    <property type="protein sequence ID" value="NMO18942.1"/>
    <property type="molecule type" value="Genomic_DNA"/>
</dbReference>
<dbReference type="AlphaFoldDB" id="A0A848LMQ7"/>